<gene>
    <name evidence="5" type="ORF">FMA36_09025</name>
</gene>
<dbReference type="AlphaFoldDB" id="A0A857FT12"/>
<dbReference type="PANTHER" id="PTHR12128:SF66">
    <property type="entry name" value="4-HYDROXY-2-OXOGLUTARATE ALDOLASE, MITOCHONDRIAL"/>
    <property type="match status" value="1"/>
</dbReference>
<evidence type="ECO:0000256" key="4">
    <source>
        <dbReference type="PIRSR" id="PIRSR001365-2"/>
    </source>
</evidence>
<keyword evidence="2 3" id="KW-0456">Lyase</keyword>
<feature type="binding site" evidence="4">
    <location>
        <position position="233"/>
    </location>
    <ligand>
        <name>pyruvate</name>
        <dbReference type="ChEBI" id="CHEBI:15361"/>
    </ligand>
</feature>
<dbReference type="Gene3D" id="3.20.20.70">
    <property type="entry name" value="Aldolase class I"/>
    <property type="match status" value="1"/>
</dbReference>
<dbReference type="GO" id="GO:0005829">
    <property type="term" value="C:cytosol"/>
    <property type="evidence" value="ECO:0007669"/>
    <property type="project" value="TreeGrafter"/>
</dbReference>
<comment type="similarity">
    <text evidence="1 3">Belongs to the DapA family.</text>
</comment>
<dbReference type="InterPro" id="IPR002220">
    <property type="entry name" value="DapA-like"/>
</dbReference>
<name>A0A857FT12_KOMXY</name>
<dbReference type="SUPFAM" id="SSF51569">
    <property type="entry name" value="Aldolase"/>
    <property type="match status" value="1"/>
</dbReference>
<protein>
    <submittedName>
        <fullName evidence="5">Dihydrodipicolinate synthase family protein</fullName>
    </submittedName>
</protein>
<reference evidence="5 6" key="1">
    <citation type="journal article" date="2020" name="Carbohydr. Polym.">
        <title>Characterization and optimization of production of bacterial cellulose from strain CGMCC 17276 based on whole-genome analysis.</title>
        <authorList>
            <person name="Lu T."/>
            <person name="Gao H."/>
            <person name="Liao B."/>
            <person name="Wu J."/>
            <person name="Zhang W."/>
            <person name="Huang J."/>
            <person name="Liu M."/>
            <person name="Huang J."/>
            <person name="Chang Z."/>
            <person name="Jin M."/>
            <person name="Yi Z."/>
            <person name="Jiang D."/>
        </authorList>
    </citation>
    <scope>NUCLEOTIDE SEQUENCE [LARGE SCALE GENOMIC DNA]</scope>
    <source>
        <strain evidence="5 6">CGMCC 17276</strain>
    </source>
</reference>
<dbReference type="GO" id="GO:0008840">
    <property type="term" value="F:4-hydroxy-tetrahydrodipicolinate synthase activity"/>
    <property type="evidence" value="ECO:0007669"/>
    <property type="project" value="TreeGrafter"/>
</dbReference>
<evidence type="ECO:0000256" key="2">
    <source>
        <dbReference type="ARBA" id="ARBA00023239"/>
    </source>
</evidence>
<accession>A0A857FT12</accession>
<dbReference type="InterPro" id="IPR013785">
    <property type="entry name" value="Aldolase_TIM"/>
</dbReference>
<evidence type="ECO:0000313" key="6">
    <source>
        <dbReference type="Proteomes" id="UP000464674"/>
    </source>
</evidence>
<dbReference type="CDD" id="cd00408">
    <property type="entry name" value="DHDPS-like"/>
    <property type="match status" value="1"/>
</dbReference>
<evidence type="ECO:0000256" key="3">
    <source>
        <dbReference type="PIRNR" id="PIRNR001365"/>
    </source>
</evidence>
<dbReference type="EMBL" id="CP041348">
    <property type="protein sequence ID" value="QHC35604.1"/>
    <property type="molecule type" value="Genomic_DNA"/>
</dbReference>
<proteinExistence type="inferred from homology"/>
<dbReference type="Pfam" id="PF00701">
    <property type="entry name" value="DHDPS"/>
    <property type="match status" value="1"/>
</dbReference>
<dbReference type="PANTHER" id="PTHR12128">
    <property type="entry name" value="DIHYDRODIPICOLINATE SYNTHASE"/>
    <property type="match status" value="1"/>
</dbReference>
<organism evidence="5 6">
    <name type="scientific">Komagataeibacter xylinus</name>
    <name type="common">Gluconacetobacter xylinus</name>
    <dbReference type="NCBI Taxonomy" id="28448"/>
    <lineage>
        <taxon>Bacteria</taxon>
        <taxon>Pseudomonadati</taxon>
        <taxon>Pseudomonadota</taxon>
        <taxon>Alphaproteobacteria</taxon>
        <taxon>Acetobacterales</taxon>
        <taxon>Acetobacteraceae</taxon>
        <taxon>Komagataeibacter</taxon>
    </lineage>
</organism>
<dbReference type="SMART" id="SM01130">
    <property type="entry name" value="DHDPS"/>
    <property type="match status" value="1"/>
</dbReference>
<dbReference type="Proteomes" id="UP000464674">
    <property type="component" value="Chromosome"/>
</dbReference>
<dbReference type="OrthoDB" id="7250010at2"/>
<evidence type="ECO:0000256" key="1">
    <source>
        <dbReference type="ARBA" id="ARBA00007592"/>
    </source>
</evidence>
<sequence length="339" mass="36050">MAGPVKHGIQTGKKNIVAKLLTGQEQGVFAISVTPMENDGSICEDNIPALVNFYIDAGVSGITILGMMGEAQKLLPEESRLMIDRVLSAVDGRVPVVVGVSAAGFAPLHALAVYAMQAGAAGVMVAPPSTLKHDAAVYDYYRAVADLLGPDIPIVVQDFPLSTGVEIPVSVLGRLIADCPSIVMLKHEAWPGLTKLQATRQLEHDGGRHISILTGNGGLFLPQEMARGADGAMTGFAYPEMLVGVVENASAGRREAAEALFDAFLPLVRYEQQPGVGLSVRKEVLFRRGVLKTPALRRPFYRLNKADHADLDGMIVQLRHRLPAIDAAIAARVFSSASA</sequence>
<evidence type="ECO:0000313" key="5">
    <source>
        <dbReference type="EMBL" id="QHC35604.1"/>
    </source>
</evidence>
<dbReference type="PIRSF" id="PIRSF001365">
    <property type="entry name" value="DHDPS"/>
    <property type="match status" value="1"/>
</dbReference>